<organism evidence="2 3">
    <name type="scientific">Tanacetum coccineum</name>
    <dbReference type="NCBI Taxonomy" id="301880"/>
    <lineage>
        <taxon>Eukaryota</taxon>
        <taxon>Viridiplantae</taxon>
        <taxon>Streptophyta</taxon>
        <taxon>Embryophyta</taxon>
        <taxon>Tracheophyta</taxon>
        <taxon>Spermatophyta</taxon>
        <taxon>Magnoliopsida</taxon>
        <taxon>eudicotyledons</taxon>
        <taxon>Gunneridae</taxon>
        <taxon>Pentapetalae</taxon>
        <taxon>asterids</taxon>
        <taxon>campanulids</taxon>
        <taxon>Asterales</taxon>
        <taxon>Asteraceae</taxon>
        <taxon>Asteroideae</taxon>
        <taxon>Anthemideae</taxon>
        <taxon>Anthemidinae</taxon>
        <taxon>Tanacetum</taxon>
    </lineage>
</organism>
<protein>
    <submittedName>
        <fullName evidence="2">Uncharacterized protein</fullName>
    </submittedName>
</protein>
<feature type="compositionally biased region" description="Acidic residues" evidence="1">
    <location>
        <begin position="67"/>
        <end position="76"/>
    </location>
</feature>
<feature type="compositionally biased region" description="Basic and acidic residues" evidence="1">
    <location>
        <begin position="27"/>
        <end position="66"/>
    </location>
</feature>
<gene>
    <name evidence="2" type="ORF">Tco_0625946</name>
</gene>
<sequence length="610" mass="69976">MGGYKHNQLKGRSYDEIQMAMNSEVQEISRKKDESSSKKTEITQDSSAKRAGDKLESDESKKQKTDENEEVEEDNEAELKMHMVIVKDDDIAIDAIPLDTKPPVIGIDREDLETLWKLVKTKHGNTRPENEHERVLWGDLKVMFEPDIKSDVWRNLQGYKVTIWKLYDSCGVHFVRIRINKWYQSFALRNFDLEVMEFKSAHSNTTAKLPILKLGEYEMWVIRIKQYFQVQDYALWEVIENGNSWVSVPQTAQENGTSVTKMSVPVTAKEKTNKKNDMKARSLLLTALPNEHQLTFSQYTDDKTMFAAIKRRFGGSRRFLPPEWNTHVVVWMNKAEIETMSIDDLYNNFKIVEQSVKKSVGASSGAQNLAFLTAPSTSSTNNVNTVIPAYEVSTASPNVNIASPQVSTASFSDNAVYAFMIENPKVSNLLQQDLEQIHEDDLEAMDLKWQLSLLSMRAKRYYQRTGKKIFINANDTAGYDKSKCDDLIVKLNQIEFTATTYKRGLATVEEQLITYRKNEVLFSKEVAVLKREVACKDYEINVLKIPPPHPLIYNRPKKLVLSYYGLDEFKEPEFKAYGSEVSEQESNVVCNKKSDDSKENSDDSLIKNKF</sequence>
<accession>A0ABQ4WIA3</accession>
<comment type="caution">
    <text evidence="2">The sequence shown here is derived from an EMBL/GenBank/DDBJ whole genome shotgun (WGS) entry which is preliminary data.</text>
</comment>
<dbReference type="EMBL" id="BQNB010008666">
    <property type="protein sequence ID" value="GJS52584.1"/>
    <property type="molecule type" value="Genomic_DNA"/>
</dbReference>
<evidence type="ECO:0000313" key="3">
    <source>
        <dbReference type="Proteomes" id="UP001151760"/>
    </source>
</evidence>
<reference evidence="2" key="2">
    <citation type="submission" date="2022-01" db="EMBL/GenBank/DDBJ databases">
        <authorList>
            <person name="Yamashiro T."/>
            <person name="Shiraishi A."/>
            <person name="Satake H."/>
            <person name="Nakayama K."/>
        </authorList>
    </citation>
    <scope>NUCLEOTIDE SEQUENCE</scope>
</reference>
<name>A0ABQ4WIA3_9ASTR</name>
<feature type="region of interest" description="Disordered" evidence="1">
    <location>
        <begin position="1"/>
        <end position="77"/>
    </location>
</feature>
<feature type="compositionally biased region" description="Basic and acidic residues" evidence="1">
    <location>
        <begin position="592"/>
        <end position="610"/>
    </location>
</feature>
<evidence type="ECO:0000313" key="2">
    <source>
        <dbReference type="EMBL" id="GJS52584.1"/>
    </source>
</evidence>
<keyword evidence="3" id="KW-1185">Reference proteome</keyword>
<feature type="region of interest" description="Disordered" evidence="1">
    <location>
        <begin position="588"/>
        <end position="610"/>
    </location>
</feature>
<dbReference type="Proteomes" id="UP001151760">
    <property type="component" value="Unassembled WGS sequence"/>
</dbReference>
<proteinExistence type="predicted"/>
<reference evidence="2" key="1">
    <citation type="journal article" date="2022" name="Int. J. Mol. Sci.">
        <title>Draft Genome of Tanacetum Coccineum: Genomic Comparison of Closely Related Tanacetum-Family Plants.</title>
        <authorList>
            <person name="Yamashiro T."/>
            <person name="Shiraishi A."/>
            <person name="Nakayama K."/>
            <person name="Satake H."/>
        </authorList>
    </citation>
    <scope>NUCLEOTIDE SEQUENCE</scope>
</reference>
<evidence type="ECO:0000256" key="1">
    <source>
        <dbReference type="SAM" id="MobiDB-lite"/>
    </source>
</evidence>